<dbReference type="SUPFAM" id="SSF56601">
    <property type="entry name" value="beta-lactamase/transpeptidase-like"/>
    <property type="match status" value="1"/>
</dbReference>
<accession>A0A3M8K6V4</accession>
<dbReference type="EMBL" id="PTJO01000005">
    <property type="protein sequence ID" value="RNE48302.1"/>
    <property type="molecule type" value="Genomic_DNA"/>
</dbReference>
<dbReference type="Proteomes" id="UP000266975">
    <property type="component" value="Unassembled WGS sequence"/>
</dbReference>
<protein>
    <recommendedName>
        <fullName evidence="3">Serine hydrolase</fullName>
    </recommendedName>
</protein>
<reference evidence="1 2" key="1">
    <citation type="submission" date="2018-02" db="EMBL/GenBank/DDBJ databases">
        <title>Corynebacterium alimpuense sp. nov., a marine obligate actinomycete isolated from sediments of Valparaiso bay, Chile.</title>
        <authorList>
            <person name="Claverias F."/>
            <person name="Gonzales-Siles L."/>
            <person name="Salva-Serra F."/>
            <person name="Inganaes E."/>
            <person name="Molin K."/>
            <person name="Cumsille A."/>
            <person name="Undabarrena A."/>
            <person name="Couve E."/>
            <person name="Moore E.R.B."/>
            <person name="Gomila M."/>
            <person name="Camara B."/>
        </authorList>
    </citation>
    <scope>NUCLEOTIDE SEQUENCE [LARGE SCALE GENOMIC DNA]</scope>
    <source>
        <strain evidence="1 2">CCUG 69366</strain>
    </source>
</reference>
<organism evidence="1 2">
    <name type="scientific">Corynebacterium alimapuense</name>
    <dbReference type="NCBI Taxonomy" id="1576874"/>
    <lineage>
        <taxon>Bacteria</taxon>
        <taxon>Bacillati</taxon>
        <taxon>Actinomycetota</taxon>
        <taxon>Actinomycetes</taxon>
        <taxon>Mycobacteriales</taxon>
        <taxon>Corynebacteriaceae</taxon>
        <taxon>Corynebacterium</taxon>
    </lineage>
</organism>
<evidence type="ECO:0008006" key="3">
    <source>
        <dbReference type="Google" id="ProtNLM"/>
    </source>
</evidence>
<sequence>MALAGSLNLLAGCAEASLDAELPPVQTFTEQAQQTAVLPVEENLTRLINDIEAVHGGTVGIAVAGADGVVQVGDLGDSDAWSTIKVPVAITADAAGLADPELIEAAITVSDNDAAYLLRLQVDQTELPYVPELEELMGETHWLLADQAQFATNLSCLDTVGTTYDAMGRIVEWQDIGLGLIPEAHFKSGWGQETDDIYTYRQFGSVQTLDGALGLAVIAHPGDNTPETAEAMIQELGQGLSVLLESGLLGSGINCVE</sequence>
<dbReference type="AlphaFoldDB" id="A0A3M8K6V4"/>
<keyword evidence="2" id="KW-1185">Reference proteome</keyword>
<evidence type="ECO:0000313" key="2">
    <source>
        <dbReference type="Proteomes" id="UP000266975"/>
    </source>
</evidence>
<name>A0A3M8K6V4_9CORY</name>
<evidence type="ECO:0000313" key="1">
    <source>
        <dbReference type="EMBL" id="RNE48302.1"/>
    </source>
</evidence>
<gene>
    <name evidence="1" type="ORF">C5L39_07175</name>
</gene>
<comment type="caution">
    <text evidence="1">The sequence shown here is derived from an EMBL/GenBank/DDBJ whole genome shotgun (WGS) entry which is preliminary data.</text>
</comment>
<proteinExistence type="predicted"/>
<dbReference type="Gene3D" id="3.40.710.10">
    <property type="entry name" value="DD-peptidase/beta-lactamase superfamily"/>
    <property type="match status" value="1"/>
</dbReference>
<dbReference type="InterPro" id="IPR012338">
    <property type="entry name" value="Beta-lactam/transpept-like"/>
</dbReference>